<feature type="region of interest" description="Disordered" evidence="1">
    <location>
        <begin position="159"/>
        <end position="219"/>
    </location>
</feature>
<evidence type="ECO:0000256" key="1">
    <source>
        <dbReference type="SAM" id="MobiDB-lite"/>
    </source>
</evidence>
<gene>
    <name evidence="2" type="ORF">PSALAMII_LOCUS9361</name>
</gene>
<accession>A0A9W4NT38</accession>
<evidence type="ECO:0008006" key="4">
    <source>
        <dbReference type="Google" id="ProtNLM"/>
    </source>
</evidence>
<evidence type="ECO:0000313" key="2">
    <source>
        <dbReference type="EMBL" id="CAG8417406.1"/>
    </source>
</evidence>
<dbReference type="Proteomes" id="UP001152592">
    <property type="component" value="Unassembled WGS sequence"/>
</dbReference>
<dbReference type="EMBL" id="CAJVPD010000274">
    <property type="protein sequence ID" value="CAG8417406.1"/>
    <property type="molecule type" value="Genomic_DNA"/>
</dbReference>
<organism evidence="2 3">
    <name type="scientific">Penicillium salamii</name>
    <dbReference type="NCBI Taxonomy" id="1612424"/>
    <lineage>
        <taxon>Eukaryota</taxon>
        <taxon>Fungi</taxon>
        <taxon>Dikarya</taxon>
        <taxon>Ascomycota</taxon>
        <taxon>Pezizomycotina</taxon>
        <taxon>Eurotiomycetes</taxon>
        <taxon>Eurotiomycetidae</taxon>
        <taxon>Eurotiales</taxon>
        <taxon>Aspergillaceae</taxon>
        <taxon>Penicillium</taxon>
    </lineage>
</organism>
<comment type="caution">
    <text evidence="2">The sequence shown here is derived from an EMBL/GenBank/DDBJ whole genome shotgun (WGS) entry which is preliminary data.</text>
</comment>
<dbReference type="AlphaFoldDB" id="A0A9W4NT38"/>
<proteinExistence type="predicted"/>
<dbReference type="OrthoDB" id="3440282at2759"/>
<name>A0A9W4NT38_9EURO</name>
<evidence type="ECO:0000313" key="3">
    <source>
        <dbReference type="Proteomes" id="UP001152592"/>
    </source>
</evidence>
<feature type="compositionally biased region" description="Basic and acidic residues" evidence="1">
    <location>
        <begin position="182"/>
        <end position="194"/>
    </location>
</feature>
<feature type="compositionally biased region" description="Acidic residues" evidence="1">
    <location>
        <begin position="195"/>
        <end position="210"/>
    </location>
</feature>
<sequence>MWLQIFWGEEKANEWKDLILRDDETVGVHRVCNLMTLDSVLRTYWDEGLVAFRPVSVNKDQTEMQIAIHWLPLRKYLDEENMRRRDKVILTENPLKDRRFLPKRTPGEGYYLCVFEEDGTPVSISSGHIFTVKTTDSKERPLPSFKLLELRWHLSRIGAMQGSPKDEEDDQADDESSDEYDDGYRDGCPDKIENETEDPTEDQTQDESEDNYWVWITES</sequence>
<reference evidence="2" key="1">
    <citation type="submission" date="2021-07" db="EMBL/GenBank/DDBJ databases">
        <authorList>
            <person name="Branca A.L. A."/>
        </authorList>
    </citation>
    <scope>NUCLEOTIDE SEQUENCE</scope>
</reference>
<feature type="compositionally biased region" description="Acidic residues" evidence="1">
    <location>
        <begin position="166"/>
        <end position="181"/>
    </location>
</feature>
<protein>
    <recommendedName>
        <fullName evidence="4">HNH nuclease domain-containing protein</fullName>
    </recommendedName>
</protein>